<reference evidence="6" key="2">
    <citation type="submission" date="2023-05" db="EMBL/GenBank/DDBJ databases">
        <authorList>
            <person name="Schelkunov M.I."/>
        </authorList>
    </citation>
    <scope>NUCLEOTIDE SEQUENCE</scope>
    <source>
        <strain evidence="6">Hsosn_3</strain>
        <tissue evidence="6">Leaf</tissue>
    </source>
</reference>
<keyword evidence="4" id="KW-0472">Membrane</keyword>
<dbReference type="GO" id="GO:0005783">
    <property type="term" value="C:endoplasmic reticulum"/>
    <property type="evidence" value="ECO:0007669"/>
    <property type="project" value="TreeGrafter"/>
</dbReference>
<dbReference type="SMART" id="SM00822">
    <property type="entry name" value="PKS_KR"/>
    <property type="match status" value="1"/>
</dbReference>
<dbReference type="PRINTS" id="PR00081">
    <property type="entry name" value="GDHRDH"/>
</dbReference>
<sequence length="286" mass="31288">MENHDEHYTKQEQQQVVVITGCSTGGIGNALARAFAADKCLVVATARSLSSMSDLDYDNPNFHLEELDVLSDQSVTNVVSNVLEKFGRIDVLVNNAGVQCVAPLAEIPLSELQHTFDTNVFGTIRMVQAVVPHMASRKKGRIVNIGSVIALGAGPWSGAYSGSKAALHSLTDTLRLELGPLGIDVINVVPGAIKSNIGNAAISNYSRMPEWKLYKPFEEAIRKRAYFSQNSKSTPSEEFAKKVVAAVLKKNPPAWFSFGQFSTIMAIMYHLPIFIKDFLLRKAMKC</sequence>
<dbReference type="PRINTS" id="PR00080">
    <property type="entry name" value="SDRFAMILY"/>
</dbReference>
<keyword evidence="7" id="KW-1185">Reference proteome</keyword>
<dbReference type="PANTHER" id="PTHR44169">
    <property type="entry name" value="NADPH-DEPENDENT 1-ACYLDIHYDROXYACETONE PHOSPHATE REDUCTASE"/>
    <property type="match status" value="1"/>
</dbReference>
<protein>
    <submittedName>
        <fullName evidence="6">NADPH-dependent 1-acyldihydroxyacetone phosphate reductase</fullName>
    </submittedName>
</protein>
<name>A0AAD8IU78_9APIA</name>
<proteinExistence type="inferred from homology"/>
<evidence type="ECO:0000313" key="7">
    <source>
        <dbReference type="Proteomes" id="UP001237642"/>
    </source>
</evidence>
<keyword evidence="2" id="KW-0560">Oxidoreductase</keyword>
<evidence type="ECO:0000256" key="1">
    <source>
        <dbReference type="ARBA" id="ARBA00006484"/>
    </source>
</evidence>
<organism evidence="6 7">
    <name type="scientific">Heracleum sosnowskyi</name>
    <dbReference type="NCBI Taxonomy" id="360622"/>
    <lineage>
        <taxon>Eukaryota</taxon>
        <taxon>Viridiplantae</taxon>
        <taxon>Streptophyta</taxon>
        <taxon>Embryophyta</taxon>
        <taxon>Tracheophyta</taxon>
        <taxon>Spermatophyta</taxon>
        <taxon>Magnoliopsida</taxon>
        <taxon>eudicotyledons</taxon>
        <taxon>Gunneridae</taxon>
        <taxon>Pentapetalae</taxon>
        <taxon>asterids</taxon>
        <taxon>campanulids</taxon>
        <taxon>Apiales</taxon>
        <taxon>Apiaceae</taxon>
        <taxon>Apioideae</taxon>
        <taxon>apioid superclade</taxon>
        <taxon>Tordylieae</taxon>
        <taxon>Tordyliinae</taxon>
        <taxon>Heracleum</taxon>
    </lineage>
</organism>
<keyword evidence="4" id="KW-0812">Transmembrane</keyword>
<gene>
    <name evidence="6" type="ORF">POM88_011011</name>
</gene>
<evidence type="ECO:0000259" key="5">
    <source>
        <dbReference type="SMART" id="SM00822"/>
    </source>
</evidence>
<dbReference type="FunFam" id="3.40.50.720:FF:000261">
    <property type="entry name" value="NADPH-dependent 1-acyldihydroxyacetone phosphate reductase"/>
    <property type="match status" value="1"/>
</dbReference>
<dbReference type="InterPro" id="IPR057326">
    <property type="entry name" value="KR_dom"/>
</dbReference>
<evidence type="ECO:0000256" key="2">
    <source>
        <dbReference type="ARBA" id="ARBA00023002"/>
    </source>
</evidence>
<comment type="caution">
    <text evidence="6">The sequence shown here is derived from an EMBL/GenBank/DDBJ whole genome shotgun (WGS) entry which is preliminary data.</text>
</comment>
<dbReference type="InterPro" id="IPR036291">
    <property type="entry name" value="NAD(P)-bd_dom_sf"/>
</dbReference>
<dbReference type="SUPFAM" id="SSF51735">
    <property type="entry name" value="NAD(P)-binding Rossmann-fold domains"/>
    <property type="match status" value="1"/>
</dbReference>
<dbReference type="CDD" id="cd05374">
    <property type="entry name" value="17beta-HSD-like_SDR_c"/>
    <property type="match status" value="1"/>
</dbReference>
<dbReference type="InterPro" id="IPR020904">
    <property type="entry name" value="Sc_DH/Rdtase_CS"/>
</dbReference>
<reference evidence="6" key="1">
    <citation type="submission" date="2023-02" db="EMBL/GenBank/DDBJ databases">
        <title>Genome of toxic invasive species Heracleum sosnowskyi carries increased number of genes despite the absence of recent whole-genome duplications.</title>
        <authorList>
            <person name="Schelkunov M."/>
            <person name="Shtratnikova V."/>
            <person name="Makarenko M."/>
            <person name="Klepikova A."/>
            <person name="Omelchenko D."/>
            <person name="Novikova G."/>
            <person name="Obukhova E."/>
            <person name="Bogdanov V."/>
            <person name="Penin A."/>
            <person name="Logacheva M."/>
        </authorList>
    </citation>
    <scope>NUCLEOTIDE SEQUENCE</scope>
    <source>
        <strain evidence="6">Hsosn_3</strain>
        <tissue evidence="6">Leaf</tissue>
    </source>
</reference>
<feature type="domain" description="Ketoreductase" evidence="5">
    <location>
        <begin position="15"/>
        <end position="196"/>
    </location>
</feature>
<dbReference type="GO" id="GO:0016491">
    <property type="term" value="F:oxidoreductase activity"/>
    <property type="evidence" value="ECO:0007669"/>
    <property type="project" value="UniProtKB-KW"/>
</dbReference>
<feature type="transmembrane region" description="Helical" evidence="4">
    <location>
        <begin position="254"/>
        <end position="275"/>
    </location>
</feature>
<evidence type="ECO:0000313" key="6">
    <source>
        <dbReference type="EMBL" id="KAK1391955.1"/>
    </source>
</evidence>
<evidence type="ECO:0000256" key="4">
    <source>
        <dbReference type="SAM" id="Phobius"/>
    </source>
</evidence>
<dbReference type="Pfam" id="PF00106">
    <property type="entry name" value="adh_short"/>
    <property type="match status" value="1"/>
</dbReference>
<dbReference type="Proteomes" id="UP001237642">
    <property type="component" value="Unassembled WGS sequence"/>
</dbReference>
<evidence type="ECO:0000256" key="3">
    <source>
        <dbReference type="RuleBase" id="RU000363"/>
    </source>
</evidence>
<dbReference type="PANTHER" id="PTHR44169:SF6">
    <property type="entry name" value="NADPH-DEPENDENT 1-ACYLDIHYDROXYACETONE PHOSPHATE REDUCTASE"/>
    <property type="match status" value="1"/>
</dbReference>
<comment type="similarity">
    <text evidence="1 3">Belongs to the short-chain dehydrogenases/reductases (SDR) family.</text>
</comment>
<dbReference type="EMBL" id="JAUIZM010000003">
    <property type="protein sequence ID" value="KAK1391955.1"/>
    <property type="molecule type" value="Genomic_DNA"/>
</dbReference>
<dbReference type="PROSITE" id="PS00061">
    <property type="entry name" value="ADH_SHORT"/>
    <property type="match status" value="1"/>
</dbReference>
<accession>A0AAD8IU78</accession>
<dbReference type="Gene3D" id="3.40.50.720">
    <property type="entry name" value="NAD(P)-binding Rossmann-like Domain"/>
    <property type="match status" value="1"/>
</dbReference>
<dbReference type="InterPro" id="IPR002347">
    <property type="entry name" value="SDR_fam"/>
</dbReference>
<dbReference type="AlphaFoldDB" id="A0AAD8IU78"/>
<keyword evidence="4" id="KW-1133">Transmembrane helix</keyword>